<dbReference type="InterPro" id="IPR036457">
    <property type="entry name" value="PPM-type-like_dom_sf"/>
</dbReference>
<dbReference type="AlphaFoldDB" id="A0A4R1JM02"/>
<organism evidence="3 4">
    <name type="scientific">Celerinatantimonas diazotrophica</name>
    <dbReference type="NCBI Taxonomy" id="412034"/>
    <lineage>
        <taxon>Bacteria</taxon>
        <taxon>Pseudomonadati</taxon>
        <taxon>Pseudomonadota</taxon>
        <taxon>Gammaproteobacteria</taxon>
        <taxon>Celerinatantimonadaceae</taxon>
        <taxon>Celerinatantimonas</taxon>
    </lineage>
</organism>
<comment type="caution">
    <text evidence="3">The sequence shown here is derived from an EMBL/GenBank/DDBJ whole genome shotgun (WGS) entry which is preliminary data.</text>
</comment>
<evidence type="ECO:0000313" key="4">
    <source>
        <dbReference type="Proteomes" id="UP000295565"/>
    </source>
</evidence>
<gene>
    <name evidence="3" type="ORF">EV690_2212</name>
</gene>
<evidence type="ECO:0000256" key="1">
    <source>
        <dbReference type="PROSITE-ProRule" id="PRU00169"/>
    </source>
</evidence>
<accession>A0A4R1JM02</accession>
<dbReference type="EMBL" id="SMGD01000013">
    <property type="protein sequence ID" value="TCK52104.1"/>
    <property type="molecule type" value="Genomic_DNA"/>
</dbReference>
<dbReference type="SUPFAM" id="SSF52172">
    <property type="entry name" value="CheY-like"/>
    <property type="match status" value="1"/>
</dbReference>
<feature type="modified residue" description="4-aspartylphosphate" evidence="1">
    <location>
        <position position="61"/>
    </location>
</feature>
<proteinExistence type="predicted"/>
<dbReference type="GO" id="GO:0000160">
    <property type="term" value="P:phosphorelay signal transduction system"/>
    <property type="evidence" value="ECO:0007669"/>
    <property type="project" value="InterPro"/>
</dbReference>
<dbReference type="Gene3D" id="3.60.40.10">
    <property type="entry name" value="PPM-type phosphatase domain"/>
    <property type="match status" value="1"/>
</dbReference>
<dbReference type="Gene3D" id="3.40.50.2300">
    <property type="match status" value="1"/>
</dbReference>
<dbReference type="OrthoDB" id="9802426at2"/>
<dbReference type="InterPro" id="IPR001789">
    <property type="entry name" value="Sig_transdc_resp-reg_receiver"/>
</dbReference>
<evidence type="ECO:0000313" key="3">
    <source>
        <dbReference type="EMBL" id="TCK52104.1"/>
    </source>
</evidence>
<dbReference type="InterPro" id="IPR011006">
    <property type="entry name" value="CheY-like_superfamily"/>
</dbReference>
<sequence>MSNKQLKLSGIRILIIDIDLVFAKRMETYFCYLGASVTLISDGYQVVSACECMSPDVVFTDFDANDASKKLLAYLSEGPWACIAMSLKGDINLIRSALQLGAVDFLIKAGCEFTQIADIILSSIRKLPQLKEYYQRAELQEHFSFLKENDLAASQLFMRMLPESGIQLGDYLYIYQLKGSSLLPLVANLDETHCAIVVIDFGLLTSEMSIAAVILHSLLQDAWRVYQQYGDSLAIQPAKLMDQINTVLLNSQLSEPIGIFYCVVNNQQIQAVNAGIIDLPAPFHQADMGVGVFHGATYRVKRQQAHPQGLCLSLANQLGDRLSFKLCPFNESDL</sequence>
<feature type="domain" description="Response regulatory" evidence="2">
    <location>
        <begin position="12"/>
        <end position="123"/>
    </location>
</feature>
<protein>
    <submittedName>
        <fullName evidence="3">Response regulator receiver domain-containing protein</fullName>
    </submittedName>
</protein>
<evidence type="ECO:0000259" key="2">
    <source>
        <dbReference type="PROSITE" id="PS50110"/>
    </source>
</evidence>
<reference evidence="3 4" key="1">
    <citation type="submission" date="2019-03" db="EMBL/GenBank/DDBJ databases">
        <title>Genomic Encyclopedia of Type Strains, Phase IV (KMG-IV): sequencing the most valuable type-strain genomes for metagenomic binning, comparative biology and taxonomic classification.</title>
        <authorList>
            <person name="Goeker M."/>
        </authorList>
    </citation>
    <scope>NUCLEOTIDE SEQUENCE [LARGE SCALE GENOMIC DNA]</scope>
    <source>
        <strain evidence="3 4">DSM 18577</strain>
    </source>
</reference>
<keyword evidence="1" id="KW-0597">Phosphoprotein</keyword>
<dbReference type="PROSITE" id="PS50110">
    <property type="entry name" value="RESPONSE_REGULATORY"/>
    <property type="match status" value="1"/>
</dbReference>
<keyword evidence="4" id="KW-1185">Reference proteome</keyword>
<name>A0A4R1JM02_9GAMM</name>
<dbReference type="Proteomes" id="UP000295565">
    <property type="component" value="Unassembled WGS sequence"/>
</dbReference>